<dbReference type="InterPro" id="IPR051395">
    <property type="entry name" value="Cytochrome_c_Peroxidase/MauG"/>
</dbReference>
<evidence type="ECO:0000256" key="2">
    <source>
        <dbReference type="ARBA" id="ARBA00022617"/>
    </source>
</evidence>
<accession>A0A7K1U469</accession>
<keyword evidence="9" id="KW-1185">Reference proteome</keyword>
<dbReference type="AlphaFoldDB" id="A0A7K1U469"/>
<feature type="domain" description="Cytochrome c" evidence="7">
    <location>
        <begin position="103"/>
        <end position="226"/>
    </location>
</feature>
<dbReference type="Proteomes" id="UP000461730">
    <property type="component" value="Unassembled WGS sequence"/>
</dbReference>
<evidence type="ECO:0000259" key="7">
    <source>
        <dbReference type="PROSITE" id="PS51007"/>
    </source>
</evidence>
<dbReference type="SUPFAM" id="SSF46626">
    <property type="entry name" value="Cytochrome c"/>
    <property type="match status" value="2"/>
</dbReference>
<dbReference type="PANTHER" id="PTHR30600">
    <property type="entry name" value="CYTOCHROME C PEROXIDASE-RELATED"/>
    <property type="match status" value="1"/>
</dbReference>
<feature type="domain" description="Cytochrome c" evidence="7">
    <location>
        <begin position="245"/>
        <end position="387"/>
    </location>
</feature>
<dbReference type="Pfam" id="PF03150">
    <property type="entry name" value="CCP_MauG"/>
    <property type="match status" value="1"/>
</dbReference>
<comment type="caution">
    <text evidence="8">The sequence shown here is derived from an EMBL/GenBank/DDBJ whole genome shotgun (WGS) entry which is preliminary data.</text>
</comment>
<sequence length="390" mass="43448">MRQELIRVMTLYISGYDAPLLKTGIREAAAAMRAIDTLMVGDSLHYYMKQGIAFLDAGADFDSFDRLHFLTEYALPLQRLMGDTRLFSRSFLDRQAFPGSNNTDTQLGRILFAEKLLSGNGSRSCASCHQPSAFFTDGAIRNTVLDSDSLLPRHTPGLLYSCYQYSQFWDGRAHNVDDQVMAVLHSRQEMNAIDDSILARLQHKYRQPFSIPQVTGALAAYLRTLAPFSSPFDRYIEGDRRAMTPQQQKGFNVFMGKAQCGTCHFAPVFNGLIPPLYNRTEFEVLGTPANEDFRRPATDADRGRAAFFPIEFYEGAFKTPTARNTSVTAPYMHNGAFSSIDKVIDFYDKGGGAGLGMTVHNQTLSAVPLGLSEDEKKALIAFMEALTDKL</sequence>
<evidence type="ECO:0000256" key="4">
    <source>
        <dbReference type="ARBA" id="ARBA00023002"/>
    </source>
</evidence>
<dbReference type="GO" id="GO:0009055">
    <property type="term" value="F:electron transfer activity"/>
    <property type="evidence" value="ECO:0007669"/>
    <property type="project" value="InterPro"/>
</dbReference>
<proteinExistence type="predicted"/>
<keyword evidence="8" id="KW-0575">Peroxidase</keyword>
<organism evidence="8 9">
    <name type="scientific">Chitinophaga tropicalis</name>
    <dbReference type="NCBI Taxonomy" id="2683588"/>
    <lineage>
        <taxon>Bacteria</taxon>
        <taxon>Pseudomonadati</taxon>
        <taxon>Bacteroidota</taxon>
        <taxon>Chitinophagia</taxon>
        <taxon>Chitinophagales</taxon>
        <taxon>Chitinophagaceae</taxon>
        <taxon>Chitinophaga</taxon>
    </lineage>
</organism>
<reference evidence="8 9" key="1">
    <citation type="submission" date="2019-12" db="EMBL/GenBank/DDBJ databases">
        <title>Chitinophaga sp. strain ysch24 (GDMCC 1.1355), whole genome shotgun sequence.</title>
        <authorList>
            <person name="Zhang X."/>
        </authorList>
    </citation>
    <scope>NUCLEOTIDE SEQUENCE [LARGE SCALE GENOMIC DNA]</scope>
    <source>
        <strain evidence="9">ysch24</strain>
    </source>
</reference>
<evidence type="ECO:0000256" key="5">
    <source>
        <dbReference type="ARBA" id="ARBA00023004"/>
    </source>
</evidence>
<dbReference type="InterPro" id="IPR004852">
    <property type="entry name" value="Di-haem_cyt_c_peroxidsae"/>
</dbReference>
<dbReference type="Gene3D" id="1.10.760.10">
    <property type="entry name" value="Cytochrome c-like domain"/>
    <property type="match status" value="2"/>
</dbReference>
<comment type="subcellular location">
    <subcellularLocation>
        <location evidence="1">Cell envelope</location>
    </subcellularLocation>
</comment>
<dbReference type="PROSITE" id="PS51007">
    <property type="entry name" value="CYTC"/>
    <property type="match status" value="2"/>
</dbReference>
<evidence type="ECO:0000256" key="3">
    <source>
        <dbReference type="ARBA" id="ARBA00022723"/>
    </source>
</evidence>
<keyword evidence="4" id="KW-0560">Oxidoreductase</keyword>
<keyword evidence="5 6" id="KW-0408">Iron</keyword>
<dbReference type="InterPro" id="IPR009056">
    <property type="entry name" value="Cyt_c-like_dom"/>
</dbReference>
<gene>
    <name evidence="8" type="ORF">GO493_12840</name>
</gene>
<dbReference type="GO" id="GO:0004130">
    <property type="term" value="F:cytochrome-c peroxidase activity"/>
    <property type="evidence" value="ECO:0007669"/>
    <property type="project" value="TreeGrafter"/>
</dbReference>
<keyword evidence="2 6" id="KW-0349">Heme</keyword>
<evidence type="ECO:0000256" key="6">
    <source>
        <dbReference type="PROSITE-ProRule" id="PRU00433"/>
    </source>
</evidence>
<protein>
    <submittedName>
        <fullName evidence="8">Cytochrome C peroxidase</fullName>
    </submittedName>
</protein>
<dbReference type="GO" id="GO:0046872">
    <property type="term" value="F:metal ion binding"/>
    <property type="evidence" value="ECO:0007669"/>
    <property type="project" value="UniProtKB-KW"/>
</dbReference>
<evidence type="ECO:0000313" key="9">
    <source>
        <dbReference type="Proteomes" id="UP000461730"/>
    </source>
</evidence>
<dbReference type="InterPro" id="IPR036909">
    <property type="entry name" value="Cyt_c-like_dom_sf"/>
</dbReference>
<name>A0A7K1U469_9BACT</name>
<evidence type="ECO:0000313" key="8">
    <source>
        <dbReference type="EMBL" id="MVT09152.1"/>
    </source>
</evidence>
<evidence type="ECO:0000256" key="1">
    <source>
        <dbReference type="ARBA" id="ARBA00004196"/>
    </source>
</evidence>
<dbReference type="GO" id="GO:0030313">
    <property type="term" value="C:cell envelope"/>
    <property type="evidence" value="ECO:0007669"/>
    <property type="project" value="UniProtKB-SubCell"/>
</dbReference>
<dbReference type="GO" id="GO:0020037">
    <property type="term" value="F:heme binding"/>
    <property type="evidence" value="ECO:0007669"/>
    <property type="project" value="InterPro"/>
</dbReference>
<keyword evidence="3 6" id="KW-0479">Metal-binding</keyword>
<dbReference type="EMBL" id="WRXN01000005">
    <property type="protein sequence ID" value="MVT09152.1"/>
    <property type="molecule type" value="Genomic_DNA"/>
</dbReference>